<evidence type="ECO:0000313" key="2">
    <source>
        <dbReference type="Proteomes" id="UP001152795"/>
    </source>
</evidence>
<evidence type="ECO:0000313" key="1">
    <source>
        <dbReference type="EMBL" id="CAB4030880.1"/>
    </source>
</evidence>
<organism evidence="1 2">
    <name type="scientific">Paramuricea clavata</name>
    <name type="common">Red gorgonian</name>
    <name type="synonym">Violescent sea-whip</name>
    <dbReference type="NCBI Taxonomy" id="317549"/>
    <lineage>
        <taxon>Eukaryota</taxon>
        <taxon>Metazoa</taxon>
        <taxon>Cnidaria</taxon>
        <taxon>Anthozoa</taxon>
        <taxon>Octocorallia</taxon>
        <taxon>Malacalcyonacea</taxon>
        <taxon>Plexauridae</taxon>
        <taxon>Paramuricea</taxon>
    </lineage>
</organism>
<dbReference type="Proteomes" id="UP001152795">
    <property type="component" value="Unassembled WGS sequence"/>
</dbReference>
<accession>A0A7D9LDV6</accession>
<name>A0A7D9LDV6_PARCT</name>
<proteinExistence type="predicted"/>
<feature type="non-terminal residue" evidence="1">
    <location>
        <position position="148"/>
    </location>
</feature>
<gene>
    <name evidence="1" type="ORF">PACLA_8A015379</name>
</gene>
<dbReference type="AlphaFoldDB" id="A0A7D9LDV6"/>
<protein>
    <submittedName>
        <fullName evidence="1">Uncharacterized protein</fullName>
    </submittedName>
</protein>
<sequence>MAERFSVEEVINEVFKDGSSANGTDLAEGESDDCEKSIDKRLAELLAKFDGGKNFNKAVFVKTAEEMLLPLANVCQLKESDPNVVSLTQTLLSSSVNAAVIFRSESLLWLQRIHRRLAGKRSIRRPYYCEICREMPVELFNILARSLN</sequence>
<comment type="caution">
    <text evidence="1">The sequence shown here is derived from an EMBL/GenBank/DDBJ whole genome shotgun (WGS) entry which is preliminary data.</text>
</comment>
<reference evidence="1" key="1">
    <citation type="submission" date="2020-04" db="EMBL/GenBank/DDBJ databases">
        <authorList>
            <person name="Alioto T."/>
            <person name="Alioto T."/>
            <person name="Gomez Garrido J."/>
        </authorList>
    </citation>
    <scope>NUCLEOTIDE SEQUENCE</scope>
    <source>
        <strain evidence="1">A484AB</strain>
    </source>
</reference>
<dbReference type="EMBL" id="CACRXK020017204">
    <property type="protein sequence ID" value="CAB4030880.1"/>
    <property type="molecule type" value="Genomic_DNA"/>
</dbReference>
<keyword evidence="2" id="KW-1185">Reference proteome</keyword>